<dbReference type="Proteomes" id="UP000807025">
    <property type="component" value="Unassembled WGS sequence"/>
</dbReference>
<reference evidence="1" key="1">
    <citation type="submission" date="2020-11" db="EMBL/GenBank/DDBJ databases">
        <authorList>
            <consortium name="DOE Joint Genome Institute"/>
            <person name="Ahrendt S."/>
            <person name="Riley R."/>
            <person name="Andreopoulos W."/>
            <person name="Labutti K."/>
            <person name="Pangilinan J."/>
            <person name="Ruiz-Duenas F.J."/>
            <person name="Barrasa J.M."/>
            <person name="Sanchez-Garcia M."/>
            <person name="Camarero S."/>
            <person name="Miyauchi S."/>
            <person name="Serrano A."/>
            <person name="Linde D."/>
            <person name="Babiker R."/>
            <person name="Drula E."/>
            <person name="Ayuso-Fernandez I."/>
            <person name="Pacheco R."/>
            <person name="Padilla G."/>
            <person name="Ferreira P."/>
            <person name="Barriuso J."/>
            <person name="Kellner H."/>
            <person name="Castanera R."/>
            <person name="Alfaro M."/>
            <person name="Ramirez L."/>
            <person name="Pisabarro A.G."/>
            <person name="Kuo A."/>
            <person name="Tritt A."/>
            <person name="Lipzen A."/>
            <person name="He G."/>
            <person name="Yan M."/>
            <person name="Ng V."/>
            <person name="Cullen D."/>
            <person name="Martin F."/>
            <person name="Rosso M.-N."/>
            <person name="Henrissat B."/>
            <person name="Hibbett D."/>
            <person name="Martinez A.T."/>
            <person name="Grigoriev I.V."/>
        </authorList>
    </citation>
    <scope>NUCLEOTIDE SEQUENCE</scope>
    <source>
        <strain evidence="1">ATCC 90797</strain>
    </source>
</reference>
<dbReference type="Pfam" id="PF18759">
    <property type="entry name" value="Plavaka"/>
    <property type="match status" value="1"/>
</dbReference>
<protein>
    <submittedName>
        <fullName evidence="1">Uncharacterized protein</fullName>
    </submittedName>
</protein>
<gene>
    <name evidence="1" type="ORF">BDN71DRAFT_1541395</name>
</gene>
<name>A0A9P6A5K2_PLEER</name>
<evidence type="ECO:0000313" key="2">
    <source>
        <dbReference type="Proteomes" id="UP000807025"/>
    </source>
</evidence>
<proteinExistence type="predicted"/>
<dbReference type="OrthoDB" id="2418900at2759"/>
<comment type="caution">
    <text evidence="1">The sequence shown here is derived from an EMBL/GenBank/DDBJ whole genome shotgun (WGS) entry which is preliminary data.</text>
</comment>
<evidence type="ECO:0000313" key="1">
    <source>
        <dbReference type="EMBL" id="KAF9497626.1"/>
    </source>
</evidence>
<dbReference type="InterPro" id="IPR041078">
    <property type="entry name" value="Plavaka"/>
</dbReference>
<keyword evidence="2" id="KW-1185">Reference proteome</keyword>
<sequence>MAAKSFVLGSISVEVYWALLQSWPKLCPKGVATLGANQVTLPSIFRKPLKGGGWHNPKQGLSPKGNEASSQFEGDFFGNNYNDRDFPIRVPDSPSFSGSINESCSQINEDEDLDVYDHKSEDEVGLDILLEDVAQLGHVGEPMVGSDENSKYGTYQDNVFGATAQNPWAPFTSKVDWEVARWAKLQGSGSTAFSDLLGVENALFEDSEHLAYLCFSLERHYTDADKTERLYHEMNMDKWWWSTQEALEATKLGATIIPIIVSSDKTQLALFWDKTTYPVYLTIGNLPKSICCKPSCCS</sequence>
<dbReference type="AlphaFoldDB" id="A0A9P6A5K2"/>
<accession>A0A9P6A5K2</accession>
<organism evidence="1 2">
    <name type="scientific">Pleurotus eryngii</name>
    <name type="common">Boletus of the steppes</name>
    <dbReference type="NCBI Taxonomy" id="5323"/>
    <lineage>
        <taxon>Eukaryota</taxon>
        <taxon>Fungi</taxon>
        <taxon>Dikarya</taxon>
        <taxon>Basidiomycota</taxon>
        <taxon>Agaricomycotina</taxon>
        <taxon>Agaricomycetes</taxon>
        <taxon>Agaricomycetidae</taxon>
        <taxon>Agaricales</taxon>
        <taxon>Pleurotineae</taxon>
        <taxon>Pleurotaceae</taxon>
        <taxon>Pleurotus</taxon>
    </lineage>
</organism>
<dbReference type="EMBL" id="MU154542">
    <property type="protein sequence ID" value="KAF9497626.1"/>
    <property type="molecule type" value="Genomic_DNA"/>
</dbReference>